<dbReference type="EMBL" id="WISB01000126">
    <property type="protein sequence ID" value="MQW72042.1"/>
    <property type="molecule type" value="Genomic_DNA"/>
</dbReference>
<dbReference type="Pfam" id="PF08808">
    <property type="entry name" value="RES"/>
    <property type="match status" value="1"/>
</dbReference>
<sequence length="94" mass="10508">MANSVLVAAPRIDRGWLRPEYVFSRFVADCAKSAGFEAIRYASTKSGDGENYVLLSPEEKSLRSPVVPRAILRGRSNDVVLSRHVPPDLHAKRW</sequence>
<feature type="domain" description="RES" evidence="1">
    <location>
        <begin position="10"/>
        <end position="64"/>
    </location>
</feature>
<dbReference type="AlphaFoldDB" id="A0A6G1WQU9"/>
<evidence type="ECO:0000259" key="1">
    <source>
        <dbReference type="Pfam" id="PF08808"/>
    </source>
</evidence>
<name>A0A6G1WQU9_9HYPH</name>
<accession>A0A6G1WQU9</accession>
<protein>
    <submittedName>
        <fullName evidence="2">RES domain-containing protein</fullName>
    </submittedName>
</protein>
<evidence type="ECO:0000313" key="2">
    <source>
        <dbReference type="EMBL" id="MQW72042.1"/>
    </source>
</evidence>
<comment type="caution">
    <text evidence="2">The sequence shown here is derived from an EMBL/GenBank/DDBJ whole genome shotgun (WGS) entry which is preliminary data.</text>
</comment>
<dbReference type="RefSeq" id="WP_153413559.1">
    <property type="nucleotide sequence ID" value="NZ_WISB01000126.1"/>
</dbReference>
<dbReference type="InterPro" id="IPR014914">
    <property type="entry name" value="RES_dom"/>
</dbReference>
<organism evidence="2">
    <name type="scientific">Sinorhizobium medicae</name>
    <dbReference type="NCBI Taxonomy" id="110321"/>
    <lineage>
        <taxon>Bacteria</taxon>
        <taxon>Pseudomonadati</taxon>
        <taxon>Pseudomonadota</taxon>
        <taxon>Alphaproteobacteria</taxon>
        <taxon>Hyphomicrobiales</taxon>
        <taxon>Rhizobiaceae</taxon>
        <taxon>Sinorhizobium/Ensifer group</taxon>
        <taxon>Sinorhizobium</taxon>
    </lineage>
</organism>
<proteinExistence type="predicted"/>
<gene>
    <name evidence="2" type="ORF">GHJ91_23535</name>
</gene>
<reference evidence="2" key="1">
    <citation type="journal article" date="2013" name="Genome Biol.">
        <title>Comparative genomics of the core and accessory genomes of 48 Sinorhizobium strains comprising five genospecies.</title>
        <authorList>
            <person name="Sugawara M."/>
            <person name="Epstein B."/>
            <person name="Badgley B.D."/>
            <person name="Unno T."/>
            <person name="Xu L."/>
            <person name="Reese J."/>
            <person name="Gyaneshwar P."/>
            <person name="Denny R."/>
            <person name="Mudge J."/>
            <person name="Bharti A.K."/>
            <person name="Farmer A.D."/>
            <person name="May G.D."/>
            <person name="Woodward J.E."/>
            <person name="Medigue C."/>
            <person name="Vallenet D."/>
            <person name="Lajus A."/>
            <person name="Rouy Z."/>
            <person name="Martinez-Vaz B."/>
            <person name="Tiffin P."/>
            <person name="Young N.D."/>
            <person name="Sadowsky M.J."/>
        </authorList>
    </citation>
    <scope>NUCLEOTIDE SEQUENCE</scope>
    <source>
        <strain evidence="2">M1</strain>
    </source>
</reference>